<evidence type="ECO:0000256" key="9">
    <source>
        <dbReference type="ARBA" id="ARBA00023136"/>
    </source>
</evidence>
<evidence type="ECO:0000256" key="10">
    <source>
        <dbReference type="SAM" id="Phobius"/>
    </source>
</evidence>
<dbReference type="RefSeq" id="WP_012681876.1">
    <property type="nucleotide sequence ID" value="NC_012489.1"/>
</dbReference>
<feature type="transmembrane region" description="Helical" evidence="10">
    <location>
        <begin position="102"/>
        <end position="120"/>
    </location>
</feature>
<dbReference type="PANTHER" id="PTHR36122:SF2">
    <property type="entry name" value="NICOTINAMIDE RIBOSIDE TRANSPORTER PNUC"/>
    <property type="match status" value="1"/>
</dbReference>
<evidence type="ECO:0000256" key="2">
    <source>
        <dbReference type="ARBA" id="ARBA00004651"/>
    </source>
</evidence>
<comment type="function">
    <text evidence="1">Required for nicotinamide riboside transport across the inner membrane.</text>
</comment>
<feature type="transmembrane region" description="Helical" evidence="10">
    <location>
        <begin position="39"/>
        <end position="58"/>
    </location>
</feature>
<keyword evidence="9 10" id="KW-0472">Membrane</keyword>
<dbReference type="STRING" id="379066.GAU_0386"/>
<keyword evidence="8 10" id="KW-1133">Transmembrane helix</keyword>
<feature type="transmembrane region" description="Helical" evidence="10">
    <location>
        <begin position="177"/>
        <end position="194"/>
    </location>
</feature>
<dbReference type="AlphaFoldDB" id="C1A5B8"/>
<dbReference type="InterPro" id="IPR006419">
    <property type="entry name" value="NMN_transpt_PnuC"/>
</dbReference>
<feature type="transmembrane region" description="Helical" evidence="10">
    <location>
        <begin position="65"/>
        <end position="82"/>
    </location>
</feature>
<dbReference type="PANTHER" id="PTHR36122">
    <property type="entry name" value="NICOTINAMIDE RIBOSIDE TRANSPORTER PNUC"/>
    <property type="match status" value="1"/>
</dbReference>
<keyword evidence="5" id="KW-0813">Transport</keyword>
<dbReference type="GO" id="GO:0034257">
    <property type="term" value="F:nicotinamide riboside transmembrane transporter activity"/>
    <property type="evidence" value="ECO:0007669"/>
    <property type="project" value="InterPro"/>
</dbReference>
<evidence type="ECO:0000256" key="8">
    <source>
        <dbReference type="ARBA" id="ARBA00022989"/>
    </source>
</evidence>
<keyword evidence="12" id="KW-1185">Reference proteome</keyword>
<dbReference type="eggNOG" id="COG3201">
    <property type="taxonomic scope" value="Bacteria"/>
</dbReference>
<evidence type="ECO:0000256" key="7">
    <source>
        <dbReference type="ARBA" id="ARBA00022692"/>
    </source>
</evidence>
<name>C1A5B8_GEMAT</name>
<reference evidence="12" key="1">
    <citation type="submission" date="2006-03" db="EMBL/GenBank/DDBJ databases">
        <title>Complete genome sequence of Gemmatimonas aurantiaca T-27 that represents a novel phylum Gemmatimonadetes.</title>
        <authorList>
            <person name="Takasaki K."/>
            <person name="Ichikawa N."/>
            <person name="Miura H."/>
            <person name="Matsushita S."/>
            <person name="Watanabe Y."/>
            <person name="Oguchi A."/>
            <person name="Ankai A."/>
            <person name="Yashiro I."/>
            <person name="Takahashi M."/>
            <person name="Terui Y."/>
            <person name="Fukui S."/>
            <person name="Yokoyama H."/>
            <person name="Tanikawa S."/>
            <person name="Hanada S."/>
            <person name="Kamagata Y."/>
            <person name="Fujita N."/>
        </authorList>
    </citation>
    <scope>NUCLEOTIDE SEQUENCE [LARGE SCALE GENOMIC DNA]</scope>
    <source>
        <strain evidence="12">T-27 / DSM 14586 / JCM 11422 / NBRC 100505</strain>
    </source>
</reference>
<evidence type="ECO:0000256" key="3">
    <source>
        <dbReference type="ARBA" id="ARBA00006669"/>
    </source>
</evidence>
<evidence type="ECO:0000256" key="4">
    <source>
        <dbReference type="ARBA" id="ARBA00017522"/>
    </source>
</evidence>
<protein>
    <recommendedName>
        <fullName evidence="4">Nicotinamide riboside transporter PnuC</fullName>
    </recommendedName>
</protein>
<dbReference type="GO" id="GO:0005886">
    <property type="term" value="C:plasma membrane"/>
    <property type="evidence" value="ECO:0007669"/>
    <property type="project" value="UniProtKB-SubCell"/>
</dbReference>
<dbReference type="HOGENOM" id="CLU_076589_2_0_0"/>
<dbReference type="Proteomes" id="UP000002209">
    <property type="component" value="Chromosome"/>
</dbReference>
<keyword evidence="6" id="KW-1003">Cell membrane</keyword>
<evidence type="ECO:0000313" key="12">
    <source>
        <dbReference type="Proteomes" id="UP000002209"/>
    </source>
</evidence>
<accession>C1A5B8</accession>
<dbReference type="NCBIfam" id="TIGR01528">
    <property type="entry name" value="NMN_trans_PnuC"/>
    <property type="match status" value="1"/>
</dbReference>
<organism evidence="11 12">
    <name type="scientific">Gemmatimonas aurantiaca (strain DSM 14586 / JCM 11422 / NBRC 100505 / T-27)</name>
    <dbReference type="NCBI Taxonomy" id="379066"/>
    <lineage>
        <taxon>Bacteria</taxon>
        <taxon>Pseudomonadati</taxon>
        <taxon>Gemmatimonadota</taxon>
        <taxon>Gemmatimonadia</taxon>
        <taxon>Gemmatimonadales</taxon>
        <taxon>Gemmatimonadaceae</taxon>
        <taxon>Gemmatimonas</taxon>
    </lineage>
</organism>
<dbReference type="Pfam" id="PF04973">
    <property type="entry name" value="NMN_transporter"/>
    <property type="match status" value="1"/>
</dbReference>
<dbReference type="KEGG" id="gau:GAU_0386"/>
<dbReference type="EMBL" id="AP009153">
    <property type="protein sequence ID" value="BAH37428.1"/>
    <property type="molecule type" value="Genomic_DNA"/>
</dbReference>
<evidence type="ECO:0000313" key="11">
    <source>
        <dbReference type="EMBL" id="BAH37428.1"/>
    </source>
</evidence>
<gene>
    <name evidence="11" type="ordered locus">GAU_0386</name>
</gene>
<evidence type="ECO:0000256" key="1">
    <source>
        <dbReference type="ARBA" id="ARBA00002672"/>
    </source>
</evidence>
<keyword evidence="7 10" id="KW-0812">Transmembrane</keyword>
<feature type="transmembrane region" description="Helical" evidence="10">
    <location>
        <begin position="154"/>
        <end position="171"/>
    </location>
</feature>
<sequence length="208" mass="23383">MTSLSAFCHWLDAHGSSCMEVAGFLTGVVNVWLVTRQNIWSWPIGVANALFYTVVFARTGLYSDTGLQVVYFVLSLYGWWHWWRGGPTADTLPVTRTSRALAFRLSLIGVITWLLLWTITARIPGAALPHIDSALVAASLIAQWMMTRKLAENWLVWIVVDIIYVGVFINRQLPLTAVLYAVFFALAVSGHMQWRASWRNAQADEQPA</sequence>
<evidence type="ECO:0000256" key="5">
    <source>
        <dbReference type="ARBA" id="ARBA00022448"/>
    </source>
</evidence>
<comment type="similarity">
    <text evidence="3">Belongs to the nicotinamide ribonucleoside (NR) uptake permease (TC 4.B.1) family.</text>
</comment>
<comment type="subcellular location">
    <subcellularLocation>
        <location evidence="2">Cell membrane</location>
        <topology evidence="2">Multi-pass membrane protein</topology>
    </subcellularLocation>
</comment>
<evidence type="ECO:0000256" key="6">
    <source>
        <dbReference type="ARBA" id="ARBA00022475"/>
    </source>
</evidence>
<proteinExistence type="inferred from homology"/>